<evidence type="ECO:0000313" key="3">
    <source>
        <dbReference type="Proteomes" id="UP000006048"/>
    </source>
</evidence>
<dbReference type="EMBL" id="CP002959">
    <property type="protein sequence ID" value="AFM14129.1"/>
    <property type="molecule type" value="Genomic_DNA"/>
</dbReference>
<keyword evidence="1" id="KW-0677">Repeat</keyword>
<dbReference type="PANTHER" id="PTHR23084">
    <property type="entry name" value="PHOSPHATIDYLINOSITOL-4-PHOSPHATE 5-KINASE RELATED"/>
    <property type="match status" value="1"/>
</dbReference>
<dbReference type="Gene3D" id="2.20.110.10">
    <property type="entry name" value="Histone H3 K4-specific methyltransferase SET7/9 N-terminal domain"/>
    <property type="match status" value="1"/>
</dbReference>
<dbReference type="OrthoDB" id="346046at2"/>
<gene>
    <name evidence="2" type="ordered locus">Turpa_3492</name>
</gene>
<dbReference type="InterPro" id="IPR003409">
    <property type="entry name" value="MORN"/>
</dbReference>
<dbReference type="RefSeq" id="WP_014804615.1">
    <property type="nucleotide sequence ID" value="NC_018020.1"/>
</dbReference>
<protein>
    <submittedName>
        <fullName evidence="2">MORN repeat-containing protein</fullName>
    </submittedName>
</protein>
<organism evidence="2 3">
    <name type="scientific">Turneriella parva (strain ATCC BAA-1111 / DSM 21527 / NCTC 11395 / H)</name>
    <name type="common">Leptospira parva</name>
    <dbReference type="NCBI Taxonomy" id="869212"/>
    <lineage>
        <taxon>Bacteria</taxon>
        <taxon>Pseudomonadati</taxon>
        <taxon>Spirochaetota</taxon>
        <taxon>Spirochaetia</taxon>
        <taxon>Leptospirales</taxon>
        <taxon>Leptospiraceae</taxon>
        <taxon>Turneriella</taxon>
    </lineage>
</organism>
<name>I4BA22_TURPD</name>
<dbReference type="Proteomes" id="UP000006048">
    <property type="component" value="Chromosome"/>
</dbReference>
<dbReference type="AlphaFoldDB" id="I4BA22"/>
<proteinExistence type="predicted"/>
<accession>I4BA22</accession>
<evidence type="ECO:0000313" key="2">
    <source>
        <dbReference type="EMBL" id="AFM14129.1"/>
    </source>
</evidence>
<dbReference type="PANTHER" id="PTHR23084:SF263">
    <property type="entry name" value="MORN REPEAT-CONTAINING PROTEIN 1"/>
    <property type="match status" value="1"/>
</dbReference>
<dbReference type="KEGG" id="tpx:Turpa_3492"/>
<dbReference type="SMART" id="SM00698">
    <property type="entry name" value="MORN"/>
    <property type="match status" value="2"/>
</dbReference>
<dbReference type="Pfam" id="PF02493">
    <property type="entry name" value="MORN"/>
    <property type="match status" value="2"/>
</dbReference>
<reference evidence="2 3" key="1">
    <citation type="submission" date="2012-06" db="EMBL/GenBank/DDBJ databases">
        <title>The complete chromosome of genome of Turneriella parva DSM 21527.</title>
        <authorList>
            <consortium name="US DOE Joint Genome Institute (JGI-PGF)"/>
            <person name="Lucas S."/>
            <person name="Han J."/>
            <person name="Lapidus A."/>
            <person name="Bruce D."/>
            <person name="Goodwin L."/>
            <person name="Pitluck S."/>
            <person name="Peters L."/>
            <person name="Kyrpides N."/>
            <person name="Mavromatis K."/>
            <person name="Ivanova N."/>
            <person name="Mikhailova N."/>
            <person name="Chertkov O."/>
            <person name="Detter J.C."/>
            <person name="Tapia R."/>
            <person name="Han C."/>
            <person name="Land M."/>
            <person name="Hauser L."/>
            <person name="Markowitz V."/>
            <person name="Cheng J.-F."/>
            <person name="Hugenholtz P."/>
            <person name="Woyke T."/>
            <person name="Wu D."/>
            <person name="Gronow S."/>
            <person name="Wellnitz S."/>
            <person name="Brambilla E."/>
            <person name="Klenk H.-P."/>
            <person name="Eisen J.A."/>
        </authorList>
    </citation>
    <scope>NUCLEOTIDE SEQUENCE [LARGE SCALE GENOMIC DNA]</scope>
    <source>
        <strain evidence="3">ATCC BAA-1111 / DSM 21527 / NCTC 11395 / H</strain>
    </source>
</reference>
<keyword evidence="3" id="KW-1185">Reference proteome</keyword>
<dbReference type="SUPFAM" id="SSF82185">
    <property type="entry name" value="Histone H3 K4-specific methyltransferase SET7/9 N-terminal domain"/>
    <property type="match status" value="1"/>
</dbReference>
<evidence type="ECO:0000256" key="1">
    <source>
        <dbReference type="ARBA" id="ARBA00022737"/>
    </source>
</evidence>
<dbReference type="HOGENOM" id="CLU_1331457_0_0_12"/>
<dbReference type="STRING" id="869212.Turpa_3492"/>
<sequence length="206" mass="23890">MKRLLPILFLSSALFPQIAEKSLFAEEAECQSGNCQDGFGRIRIFPQSRALHMEKGETSYEGNFRRGLRHGKGIIRYSNGIVYEGLWQNDLYDGPAKITFNDQSSFQIKSKQGVFSWRNKIFKQTDIERRALFDYECLKATGLITIQPKDEKQMSSINKYCDSQSKESFFRNRREFRKLVCTFGITTTSIWTTAKDETCADLKDWN</sequence>